<protein>
    <submittedName>
        <fullName evidence="1">Uncharacterized protein</fullName>
    </submittedName>
</protein>
<keyword evidence="2" id="KW-1185">Reference proteome</keyword>
<evidence type="ECO:0000313" key="1">
    <source>
        <dbReference type="EMBL" id="QGF20838.1"/>
    </source>
</evidence>
<dbReference type="EMBL" id="MN481367">
    <property type="protein sequence ID" value="QGF20838.1"/>
    <property type="molecule type" value="Genomic_DNA"/>
</dbReference>
<reference evidence="1 2" key="1">
    <citation type="submission" date="2019-09" db="EMBL/GenBank/DDBJ databases">
        <authorList>
            <person name="Li Z."/>
            <person name="Ma W."/>
            <person name="Li W."/>
            <person name="Ding Y."/>
            <person name="Zhang Y."/>
            <person name="Yang Q."/>
            <person name="Wang J."/>
            <person name="Wang X."/>
        </authorList>
    </citation>
    <scope>NUCLEOTIDE SEQUENCE [LARGE SCALE GENOMIC DNA]</scope>
</reference>
<dbReference type="Proteomes" id="UP000367077">
    <property type="component" value="Segment"/>
</dbReference>
<proteinExistence type="predicted"/>
<sequence>MSNKSVARKFIMSFKNRRKNKDCEKLYGVLVGKQD</sequence>
<name>A0A5Q2F6E8_9CAUD</name>
<organism evidence="1 2">
    <name type="scientific">Salmonella phage D1-2</name>
    <dbReference type="NCBI Taxonomy" id="2614123"/>
    <lineage>
        <taxon>Viruses</taxon>
        <taxon>Duplodnaviria</taxon>
        <taxon>Heunggongvirae</taxon>
        <taxon>Uroviricota</taxon>
        <taxon>Caudoviricetes</taxon>
        <taxon>Andersonviridae</taxon>
        <taxon>Ounavirinae</taxon>
        <taxon>Felixounavirus</taxon>
        <taxon>Felixounavirus D12</taxon>
    </lineage>
</organism>
<accession>A0A5Q2F6E8</accession>
<evidence type="ECO:0000313" key="2">
    <source>
        <dbReference type="Proteomes" id="UP000367077"/>
    </source>
</evidence>